<gene>
    <name evidence="2" type="ORF">J5X90_16545</name>
</gene>
<organism evidence="2 3">
    <name type="scientific">Pseudoalteromonas viridis</name>
    <dbReference type="NCBI Taxonomy" id="339617"/>
    <lineage>
        <taxon>Bacteria</taxon>
        <taxon>Pseudomonadati</taxon>
        <taxon>Pseudomonadota</taxon>
        <taxon>Gammaproteobacteria</taxon>
        <taxon>Alteromonadales</taxon>
        <taxon>Pseudoalteromonadaceae</taxon>
        <taxon>Pseudoalteromonas</taxon>
    </lineage>
</organism>
<dbReference type="Proteomes" id="UP000665025">
    <property type="component" value="Chromosome 1"/>
</dbReference>
<feature type="region of interest" description="Disordered" evidence="1">
    <location>
        <begin position="134"/>
        <end position="154"/>
    </location>
</feature>
<dbReference type="EMBL" id="CP072425">
    <property type="protein sequence ID" value="QTL35116.1"/>
    <property type="molecule type" value="Genomic_DNA"/>
</dbReference>
<reference evidence="2 3" key="1">
    <citation type="submission" date="2021-03" db="EMBL/GenBank/DDBJ databases">
        <title>Complete Genome of Pseudoalteromonas viridis Strain BBR56, a new biocontrol bacterial candidate.</title>
        <authorList>
            <person name="Handayani D.P."/>
            <person name="Isnansetyo A."/>
            <person name="Istiqomah I."/>
            <person name="Jumina J."/>
        </authorList>
    </citation>
    <scope>NUCLEOTIDE SEQUENCE [LARGE SCALE GENOMIC DNA]</scope>
    <source>
        <strain evidence="2 3">BBR56</strain>
    </source>
</reference>
<sequence length="291" mass="31095">MILECKTADTSLFVDCDGSVVVYGEPNTTQKQALIESKNQSAQDLLTALVNEVPVIEGPPGQDGLNGQDALPISVVSTGNGQIILGNTTQGEVTITLPRGADGLDGQDGENGQDGISVSHAWNGTALSITSASGTSSVDLKGEKGDAASLPTGGSPGQILSINEHGQYIWIDPPSPPTMGASAVVRFKGGISDCPVTTDCPIIGSFNVARVHHYKHYYYRIHFKTPMSNNSYAFNSRGGAWWGSNQSGSEVVEEKNHTKRTKEYIEVLGTDYVNAFEYVHRGQVFIYDLKN</sequence>
<evidence type="ECO:0000313" key="2">
    <source>
        <dbReference type="EMBL" id="QTL35116.1"/>
    </source>
</evidence>
<evidence type="ECO:0000256" key="1">
    <source>
        <dbReference type="SAM" id="MobiDB-lite"/>
    </source>
</evidence>
<name>A0ABX7V5N7_9GAMM</name>
<protein>
    <submittedName>
        <fullName evidence="2">Uncharacterized protein</fullName>
    </submittedName>
</protein>
<proteinExistence type="predicted"/>
<keyword evidence="3" id="KW-1185">Reference proteome</keyword>
<accession>A0ABX7V5N7</accession>
<dbReference type="RefSeq" id="WP_209052111.1">
    <property type="nucleotide sequence ID" value="NZ_CP072425.1"/>
</dbReference>
<evidence type="ECO:0000313" key="3">
    <source>
        <dbReference type="Proteomes" id="UP000665025"/>
    </source>
</evidence>